<dbReference type="Gene3D" id="6.10.160.10">
    <property type="match status" value="1"/>
</dbReference>
<comment type="subcellular location">
    <subcellularLocation>
        <location evidence="7">Plastid</location>
        <location evidence="7">Chloroplast</location>
    </subcellularLocation>
</comment>
<keyword evidence="5 7" id="KW-0687">Ribonucleoprotein</keyword>
<sequence>MTRVKRGIVARKRRKKILNITKGFRGAASKLFRTANQRYMKALKLSFVNRRKKKRDFRRLWITRVNAAVRTNGLSYNEFIFALKTCNIQLNRKVLSQISICDPQTFSILYQTLQPMLIKKLNKNI</sequence>
<dbReference type="PANTHER" id="PTHR10986">
    <property type="entry name" value="39S RIBOSOMAL PROTEIN L20"/>
    <property type="match status" value="1"/>
</dbReference>
<evidence type="ECO:0000313" key="10">
    <source>
        <dbReference type="EMBL" id="AEH05388.1"/>
    </source>
</evidence>
<comment type="function">
    <text evidence="7 9">Binds directly to 23S ribosomal RNA and is necessary for the in vitro assembly process of the 50S ribosomal subunit. It is not involved in the protein synthesizing functions of that subunit.</text>
</comment>
<protein>
    <recommendedName>
        <fullName evidence="6 7">Large ribosomal subunit protein bL20c</fullName>
    </recommendedName>
</protein>
<dbReference type="PRINTS" id="PR00062">
    <property type="entry name" value="RIBOSOMALL20"/>
</dbReference>
<dbReference type="NCBIfam" id="TIGR01032">
    <property type="entry name" value="rplT_bact"/>
    <property type="match status" value="1"/>
</dbReference>
<organism evidence="10">
    <name type="scientific">Schizomeris leibleinii</name>
    <dbReference type="NCBI Taxonomy" id="104533"/>
    <lineage>
        <taxon>Eukaryota</taxon>
        <taxon>Viridiplantae</taxon>
        <taxon>Chlorophyta</taxon>
        <taxon>core chlorophytes</taxon>
        <taxon>Chlorophyceae</taxon>
        <taxon>OCC clade</taxon>
        <taxon>Chaetophorales</taxon>
        <taxon>Schizomeridaceae</taxon>
        <taxon>Schizomeris</taxon>
    </lineage>
</organism>
<proteinExistence type="inferred from homology"/>
<dbReference type="GO" id="GO:0000027">
    <property type="term" value="P:ribosomal large subunit assembly"/>
    <property type="evidence" value="ECO:0007669"/>
    <property type="project" value="UniProtKB-UniRule"/>
</dbReference>
<dbReference type="HAMAP" id="MF_00382">
    <property type="entry name" value="Ribosomal_bL20"/>
    <property type="match status" value="1"/>
</dbReference>
<accession>F8SYD3</accession>
<dbReference type="RefSeq" id="YP_004581344.1">
    <property type="nucleotide sequence ID" value="NC_015645.1"/>
</dbReference>
<evidence type="ECO:0000256" key="1">
    <source>
        <dbReference type="ARBA" id="ARBA00007698"/>
    </source>
</evidence>
<dbReference type="FunFam" id="1.10.1900.20:FF:000001">
    <property type="entry name" value="50S ribosomal protein L20"/>
    <property type="match status" value="1"/>
</dbReference>
<comment type="similarity">
    <text evidence="1 7 8">Belongs to the bacterial ribosomal protein bL20 family.</text>
</comment>
<evidence type="ECO:0000256" key="7">
    <source>
        <dbReference type="HAMAP-Rule" id="MF_00382"/>
    </source>
</evidence>
<geneLocation type="chloroplast" evidence="10"/>
<dbReference type="GO" id="GO:0009507">
    <property type="term" value="C:chloroplast"/>
    <property type="evidence" value="ECO:0007669"/>
    <property type="project" value="UniProtKB-SubCell"/>
</dbReference>
<gene>
    <name evidence="7 10" type="primary">rpl20</name>
</gene>
<dbReference type="GO" id="GO:0005840">
    <property type="term" value="C:ribosome"/>
    <property type="evidence" value="ECO:0007669"/>
    <property type="project" value="UniProtKB-KW"/>
</dbReference>
<dbReference type="GO" id="GO:0003735">
    <property type="term" value="F:structural constituent of ribosome"/>
    <property type="evidence" value="ECO:0007669"/>
    <property type="project" value="InterPro"/>
</dbReference>
<keyword evidence="10" id="KW-0934">Plastid</keyword>
<dbReference type="GeneID" id="10751728"/>
<dbReference type="InterPro" id="IPR035566">
    <property type="entry name" value="Ribosomal_protein_bL20_C"/>
</dbReference>
<dbReference type="PROSITE" id="PS00937">
    <property type="entry name" value="RIBOSOMAL_L20"/>
    <property type="match status" value="1"/>
</dbReference>
<evidence type="ECO:0000256" key="5">
    <source>
        <dbReference type="ARBA" id="ARBA00023274"/>
    </source>
</evidence>
<name>F8SYD3_9CHLO</name>
<evidence type="ECO:0000256" key="2">
    <source>
        <dbReference type="ARBA" id="ARBA00022730"/>
    </source>
</evidence>
<dbReference type="Pfam" id="PF00453">
    <property type="entry name" value="Ribosomal_L20"/>
    <property type="match status" value="1"/>
</dbReference>
<keyword evidence="4 7" id="KW-0689">Ribosomal protein</keyword>
<dbReference type="GO" id="GO:0006412">
    <property type="term" value="P:translation"/>
    <property type="evidence" value="ECO:0007669"/>
    <property type="project" value="InterPro"/>
</dbReference>
<reference evidence="10" key="2">
    <citation type="journal article" date="2011" name="Genome Biol. Evol.">
        <title>The chloroplast genome of the green alga Schizomeris leibleinii (Chlorophyceae) provides evidence for bidirectional DNA replication from a single origin in the chaetophorales.</title>
        <authorList>
            <person name="Brouard J.S."/>
            <person name="Otis C."/>
            <person name="Lemieux C."/>
            <person name="Turmel M."/>
        </authorList>
    </citation>
    <scope>NUCLEOTIDE SEQUENCE</scope>
</reference>
<evidence type="ECO:0000256" key="9">
    <source>
        <dbReference type="RuleBase" id="RU004311"/>
    </source>
</evidence>
<dbReference type="InterPro" id="IPR005813">
    <property type="entry name" value="Ribosomal_bL20"/>
</dbReference>
<dbReference type="GO" id="GO:0019843">
    <property type="term" value="F:rRNA binding"/>
    <property type="evidence" value="ECO:0007669"/>
    <property type="project" value="UniProtKB-UniRule"/>
</dbReference>
<dbReference type="InterPro" id="IPR049946">
    <property type="entry name" value="RIBOSOMAL_L20_CS"/>
</dbReference>
<dbReference type="EMBL" id="HQ700713">
    <property type="protein sequence ID" value="AEH05388.1"/>
    <property type="molecule type" value="Genomic_DNA"/>
</dbReference>
<dbReference type="Gene3D" id="1.10.1900.20">
    <property type="entry name" value="Ribosomal protein L20"/>
    <property type="match status" value="1"/>
</dbReference>
<dbReference type="SUPFAM" id="SSF74731">
    <property type="entry name" value="Ribosomal protein L20"/>
    <property type="match status" value="1"/>
</dbReference>
<dbReference type="CDD" id="cd07026">
    <property type="entry name" value="Ribosomal_L20"/>
    <property type="match status" value="1"/>
</dbReference>
<evidence type="ECO:0000256" key="8">
    <source>
        <dbReference type="RuleBase" id="RU000561"/>
    </source>
</evidence>
<keyword evidence="3 7" id="KW-0694">RNA-binding</keyword>
<reference evidence="10" key="1">
    <citation type="submission" date="2010-12" db="EMBL/GenBank/DDBJ databases">
        <authorList>
            <person name="Brouard J.-S."/>
            <person name="Otis C."/>
            <person name="Lemieux C."/>
            <person name="Turmel M."/>
        </authorList>
    </citation>
    <scope>NUCLEOTIDE SEQUENCE</scope>
</reference>
<evidence type="ECO:0000256" key="3">
    <source>
        <dbReference type="ARBA" id="ARBA00022884"/>
    </source>
</evidence>
<dbReference type="GO" id="GO:1990904">
    <property type="term" value="C:ribonucleoprotein complex"/>
    <property type="evidence" value="ECO:0007669"/>
    <property type="project" value="UniProtKB-KW"/>
</dbReference>
<evidence type="ECO:0000256" key="4">
    <source>
        <dbReference type="ARBA" id="ARBA00022980"/>
    </source>
</evidence>
<dbReference type="AlphaFoldDB" id="F8SYD3"/>
<evidence type="ECO:0000256" key="6">
    <source>
        <dbReference type="ARBA" id="ARBA00035295"/>
    </source>
</evidence>
<keyword evidence="10" id="KW-0150">Chloroplast</keyword>
<keyword evidence="2 7" id="KW-0699">rRNA-binding</keyword>